<keyword evidence="2" id="KW-1185">Reference proteome</keyword>
<evidence type="ECO:0000313" key="2">
    <source>
        <dbReference type="Proteomes" id="UP000790377"/>
    </source>
</evidence>
<accession>A0ACB7ZQ79</accession>
<sequence length="188" mass="21486">MFRASTRKRGQPSLPPLTLAGYQPRYMPQLFSLVIFQHYVQRLIIHGTVFAAVITAFNPTVMFIIRLLSLNPQKFTMLISHLDLAMFVSRYHHLLLHPHPLLRYYANLFHVRGKLYLKLLKVTAVTTFVLPFLFHQLIIGDILGMLVVGFAEVPCTRRGRRGFFQGGHMEWGIQGFQGSGQVIPGALR</sequence>
<protein>
    <submittedName>
        <fullName evidence="1">Uncharacterized protein</fullName>
    </submittedName>
</protein>
<reference evidence="1" key="1">
    <citation type="journal article" date="2021" name="New Phytol.">
        <title>Evolutionary innovations through gain and loss of genes in the ectomycorrhizal Boletales.</title>
        <authorList>
            <person name="Wu G."/>
            <person name="Miyauchi S."/>
            <person name="Morin E."/>
            <person name="Kuo A."/>
            <person name="Drula E."/>
            <person name="Varga T."/>
            <person name="Kohler A."/>
            <person name="Feng B."/>
            <person name="Cao Y."/>
            <person name="Lipzen A."/>
            <person name="Daum C."/>
            <person name="Hundley H."/>
            <person name="Pangilinan J."/>
            <person name="Johnson J."/>
            <person name="Barry K."/>
            <person name="LaButti K."/>
            <person name="Ng V."/>
            <person name="Ahrendt S."/>
            <person name="Min B."/>
            <person name="Choi I.G."/>
            <person name="Park H."/>
            <person name="Plett J.M."/>
            <person name="Magnuson J."/>
            <person name="Spatafora J.W."/>
            <person name="Nagy L.G."/>
            <person name="Henrissat B."/>
            <person name="Grigoriev I.V."/>
            <person name="Yang Z.L."/>
            <person name="Xu J."/>
            <person name="Martin F.M."/>
        </authorList>
    </citation>
    <scope>NUCLEOTIDE SEQUENCE</scope>
    <source>
        <strain evidence="1">ATCC 28755</strain>
    </source>
</reference>
<proteinExistence type="predicted"/>
<organism evidence="1 2">
    <name type="scientific">Hygrophoropsis aurantiaca</name>
    <dbReference type="NCBI Taxonomy" id="72124"/>
    <lineage>
        <taxon>Eukaryota</taxon>
        <taxon>Fungi</taxon>
        <taxon>Dikarya</taxon>
        <taxon>Basidiomycota</taxon>
        <taxon>Agaricomycotina</taxon>
        <taxon>Agaricomycetes</taxon>
        <taxon>Agaricomycetidae</taxon>
        <taxon>Boletales</taxon>
        <taxon>Coniophorineae</taxon>
        <taxon>Hygrophoropsidaceae</taxon>
        <taxon>Hygrophoropsis</taxon>
    </lineage>
</organism>
<evidence type="ECO:0000313" key="1">
    <source>
        <dbReference type="EMBL" id="KAH7902982.1"/>
    </source>
</evidence>
<comment type="caution">
    <text evidence="1">The sequence shown here is derived from an EMBL/GenBank/DDBJ whole genome shotgun (WGS) entry which is preliminary data.</text>
</comment>
<dbReference type="EMBL" id="MU269338">
    <property type="protein sequence ID" value="KAH7902982.1"/>
    <property type="molecule type" value="Genomic_DNA"/>
</dbReference>
<name>A0ACB7ZQ79_9AGAM</name>
<gene>
    <name evidence="1" type="ORF">BJ138DRAFT_1168682</name>
</gene>
<feature type="non-terminal residue" evidence="1">
    <location>
        <position position="188"/>
    </location>
</feature>
<dbReference type="Proteomes" id="UP000790377">
    <property type="component" value="Unassembled WGS sequence"/>
</dbReference>